<comment type="caution">
    <text evidence="2">The sequence shown here is derived from an EMBL/GenBank/DDBJ whole genome shotgun (WGS) entry which is preliminary data.</text>
</comment>
<accession>A0AAE0QA33</accession>
<evidence type="ECO:0000256" key="1">
    <source>
        <dbReference type="SAM" id="SignalP"/>
    </source>
</evidence>
<evidence type="ECO:0000313" key="3">
    <source>
        <dbReference type="Proteomes" id="UP001274896"/>
    </source>
</evidence>
<feature type="chain" id="PRO_5042036134" evidence="1">
    <location>
        <begin position="45"/>
        <end position="125"/>
    </location>
</feature>
<organism evidence="2 3">
    <name type="scientific">Hemibagrus guttatus</name>
    <dbReference type="NCBI Taxonomy" id="175788"/>
    <lineage>
        <taxon>Eukaryota</taxon>
        <taxon>Metazoa</taxon>
        <taxon>Chordata</taxon>
        <taxon>Craniata</taxon>
        <taxon>Vertebrata</taxon>
        <taxon>Euteleostomi</taxon>
        <taxon>Actinopterygii</taxon>
        <taxon>Neopterygii</taxon>
        <taxon>Teleostei</taxon>
        <taxon>Ostariophysi</taxon>
        <taxon>Siluriformes</taxon>
        <taxon>Bagridae</taxon>
        <taxon>Hemibagrus</taxon>
    </lineage>
</organism>
<evidence type="ECO:0000313" key="2">
    <source>
        <dbReference type="EMBL" id="KAK3516498.1"/>
    </source>
</evidence>
<dbReference type="EMBL" id="JAUCMX010000019">
    <property type="protein sequence ID" value="KAK3516498.1"/>
    <property type="molecule type" value="Genomic_DNA"/>
</dbReference>
<feature type="signal peptide" evidence="1">
    <location>
        <begin position="1"/>
        <end position="44"/>
    </location>
</feature>
<reference evidence="2" key="1">
    <citation type="submission" date="2023-06" db="EMBL/GenBank/DDBJ databases">
        <title>Male Hemibagrus guttatus genome.</title>
        <authorList>
            <person name="Bian C."/>
        </authorList>
    </citation>
    <scope>NUCLEOTIDE SEQUENCE</scope>
    <source>
        <strain evidence="2">Male_cb2023</strain>
        <tissue evidence="2">Muscle</tissue>
    </source>
</reference>
<keyword evidence="1" id="KW-0732">Signal</keyword>
<dbReference type="AlphaFoldDB" id="A0AAE0QA33"/>
<keyword evidence="3" id="KW-1185">Reference proteome</keyword>
<gene>
    <name evidence="2" type="ORF">QTP70_019876</name>
</gene>
<dbReference type="Proteomes" id="UP001274896">
    <property type="component" value="Unassembled WGS sequence"/>
</dbReference>
<proteinExistence type="predicted"/>
<sequence length="125" mass="14184">MKRNQWRKGAWESASGSVGAMSPSHNTSFALALLLISVIPPCTGAPLFQDLSTTENDKLLNQTLDTLWDLCDWMQGALTKAQREPEFCMAFSTVFHPLLQLIPQLRRRRRVVSHPRNGRRSSEYV</sequence>
<name>A0AAE0QA33_9TELE</name>
<protein>
    <submittedName>
        <fullName evidence="2">Uncharacterized protein</fullName>
    </submittedName>
</protein>